<evidence type="ECO:0000313" key="2">
    <source>
        <dbReference type="EMBL" id="GCA63197.1"/>
    </source>
</evidence>
<dbReference type="PANTHER" id="PTHR43215">
    <property type="entry name" value="RADIAL SPOKE HEAD 1 HOMOLOG"/>
    <property type="match status" value="1"/>
</dbReference>
<comment type="caution">
    <text evidence="2">The sequence shown here is derived from an EMBL/GenBank/DDBJ whole genome shotgun (WGS) entry which is preliminary data.</text>
</comment>
<keyword evidence="3" id="KW-1185">Reference proteome</keyword>
<gene>
    <name evidence="2" type="ORF">KIPB_008454</name>
</gene>
<dbReference type="Pfam" id="PF02493">
    <property type="entry name" value="MORN"/>
    <property type="match status" value="5"/>
</dbReference>
<dbReference type="Gene3D" id="2.20.110.10">
    <property type="entry name" value="Histone H3 K4-specific methyltransferase SET7/9 N-terminal domain"/>
    <property type="match status" value="3"/>
</dbReference>
<protein>
    <submittedName>
        <fullName evidence="2">Uncharacterized protein</fullName>
    </submittedName>
</protein>
<dbReference type="SUPFAM" id="SSF82185">
    <property type="entry name" value="Histone H3 K4-specific methyltransferase SET7/9 N-terminal domain"/>
    <property type="match status" value="2"/>
</dbReference>
<dbReference type="Proteomes" id="UP000265618">
    <property type="component" value="Unassembled WGS sequence"/>
</dbReference>
<organism evidence="2 3">
    <name type="scientific">Kipferlia bialata</name>
    <dbReference type="NCBI Taxonomy" id="797122"/>
    <lineage>
        <taxon>Eukaryota</taxon>
        <taxon>Metamonada</taxon>
        <taxon>Carpediemonas-like organisms</taxon>
        <taxon>Kipferlia</taxon>
    </lineage>
</organism>
<dbReference type="SMART" id="SM00698">
    <property type="entry name" value="MORN"/>
    <property type="match status" value="4"/>
</dbReference>
<dbReference type="InterPro" id="IPR003409">
    <property type="entry name" value="MORN"/>
</dbReference>
<reference evidence="2 3" key="1">
    <citation type="journal article" date="2018" name="PLoS ONE">
        <title>The draft genome of Kipferlia bialata reveals reductive genome evolution in fornicate parasites.</title>
        <authorList>
            <person name="Tanifuji G."/>
            <person name="Takabayashi S."/>
            <person name="Kume K."/>
            <person name="Takagi M."/>
            <person name="Nakayama T."/>
            <person name="Kamikawa R."/>
            <person name="Inagaki Y."/>
            <person name="Hashimoto T."/>
        </authorList>
    </citation>
    <scope>NUCLEOTIDE SEQUENCE [LARGE SCALE GENOMIC DNA]</scope>
    <source>
        <strain evidence="2">NY0173</strain>
    </source>
</reference>
<dbReference type="OrthoDB" id="270720at2759"/>
<proteinExistence type="predicted"/>
<evidence type="ECO:0000313" key="3">
    <source>
        <dbReference type="Proteomes" id="UP000265618"/>
    </source>
</evidence>
<dbReference type="PANTHER" id="PTHR43215:SF14">
    <property type="entry name" value="RADIAL SPOKE HEAD 1 HOMOLOG"/>
    <property type="match status" value="1"/>
</dbReference>
<dbReference type="AlphaFoldDB" id="A0A391NNK0"/>
<name>A0A391NNK0_9EUKA</name>
<sequence>MVTVDPQGDSLSENDSSDVPTHCVVRDVKEIPQIIIDVPVEDLDNGVTRFDHLVGLKYRGLTRETAKGIRPSGKGVMTLKGGSMFTGVWEGDLFDGYGTVTFPDDTVVYQGEWRSCILWGHGTMTDKGGCYTGEWVDGSADGQGIMEYSTGGVYSGGWKRHQRHGHGTMEYETGAVYTGYWENDQKQGSGTMTYTNGALCEGEWRDTECQGTLTTVEGGVSEGYLIKGVLKDGVVRPVNGPEYTVGKGLGASLPQPLQDETIESIVQQYCTLHFGDTLGDLRAEYGPATLAPLHTLVLYMPDTGSARLADLCESLRGLTLSVLNLSSAKSPSALKKTLASPLPQIVVCTHAVIDASPEAKLHKLHSCMWRELVKAGVTVRAYMCLDEDSIYEDEETARALYTRLAETVHSHNVLKLPKERQEALWERG</sequence>
<keyword evidence="1" id="KW-0677">Repeat</keyword>
<evidence type="ECO:0000256" key="1">
    <source>
        <dbReference type="ARBA" id="ARBA00022737"/>
    </source>
</evidence>
<accession>A0A391NNK0</accession>
<dbReference type="EMBL" id="BDIP01002622">
    <property type="protein sequence ID" value="GCA63197.1"/>
    <property type="molecule type" value="Genomic_DNA"/>
</dbReference>